<protein>
    <recommendedName>
        <fullName evidence="3">SAM-dependent methyltransferase</fullName>
    </recommendedName>
</protein>
<organism evidence="1 2">
    <name type="scientific">Micromonospora fluostatini</name>
    <dbReference type="NCBI Taxonomy" id="1629071"/>
    <lineage>
        <taxon>Bacteria</taxon>
        <taxon>Bacillati</taxon>
        <taxon>Actinomycetota</taxon>
        <taxon>Actinomycetes</taxon>
        <taxon>Micromonosporales</taxon>
        <taxon>Micromonosporaceae</taxon>
        <taxon>Micromonospora</taxon>
    </lineage>
</organism>
<gene>
    <name evidence="1" type="ORF">E1091_04360</name>
</gene>
<evidence type="ECO:0000313" key="1">
    <source>
        <dbReference type="EMBL" id="TDC00719.1"/>
    </source>
</evidence>
<dbReference type="InterPro" id="IPR029063">
    <property type="entry name" value="SAM-dependent_MTases_sf"/>
</dbReference>
<dbReference type="SUPFAM" id="SSF53335">
    <property type="entry name" value="S-adenosyl-L-methionine-dependent methyltransferases"/>
    <property type="match status" value="1"/>
</dbReference>
<dbReference type="PIRSF" id="PIRSF017393">
    <property type="entry name" value="MTase_SAV2177"/>
    <property type="match status" value="1"/>
</dbReference>
<sequence>MAIPQTPNTGRILDYWLGGDHHFPPDQGAAAAFDAIYPEFPRVFGTLRQFIGRAARAVADQGIDQFLVLGAGIPTKGNVHEAVPGARVLYTDIDATNIEIGRTLLAGLPQVEYAYCDASDLDTLDRDAADRVLRPAEPLGVVLVGVSVFLDDETVRGTLASIYDRVPSGSFLVADFDGEALNSYPDVLKILDQAGEPLYLRGPDRIAPLLGRWRLTDDGIRPVDTWRDDTAAEPEKVFMYGGLATKP</sequence>
<dbReference type="EMBL" id="SMKE01000089">
    <property type="protein sequence ID" value="TDC00719.1"/>
    <property type="molecule type" value="Genomic_DNA"/>
</dbReference>
<dbReference type="Pfam" id="PF04672">
    <property type="entry name" value="Methyltransf_19"/>
    <property type="match status" value="1"/>
</dbReference>
<accession>A0ABY2DK01</accession>
<evidence type="ECO:0000313" key="2">
    <source>
        <dbReference type="Proteomes" id="UP000295626"/>
    </source>
</evidence>
<name>A0ABY2DK01_9ACTN</name>
<keyword evidence="2" id="KW-1185">Reference proteome</keyword>
<proteinExistence type="predicted"/>
<comment type="caution">
    <text evidence="1">The sequence shown here is derived from an EMBL/GenBank/DDBJ whole genome shotgun (WGS) entry which is preliminary data.</text>
</comment>
<dbReference type="Proteomes" id="UP000295626">
    <property type="component" value="Unassembled WGS sequence"/>
</dbReference>
<dbReference type="InterPro" id="IPR006764">
    <property type="entry name" value="SAM_dep_MeTrfase_SAV2177_type"/>
</dbReference>
<dbReference type="Gene3D" id="3.40.50.150">
    <property type="entry name" value="Vaccinia Virus protein VP39"/>
    <property type="match status" value="1"/>
</dbReference>
<reference evidence="1 2" key="1">
    <citation type="submission" date="2019-02" db="EMBL/GenBank/DDBJ databases">
        <title>Draft genome sequences of novel Actinobacteria.</title>
        <authorList>
            <person name="Sahin N."/>
            <person name="Ay H."/>
            <person name="Saygin H."/>
        </authorList>
    </citation>
    <scope>NUCLEOTIDE SEQUENCE [LARGE SCALE GENOMIC DNA]</scope>
    <source>
        <strain evidence="1 2">JCM 30529</strain>
    </source>
</reference>
<evidence type="ECO:0008006" key="3">
    <source>
        <dbReference type="Google" id="ProtNLM"/>
    </source>
</evidence>